<reference evidence="15" key="1">
    <citation type="submission" date="2022-03" db="EMBL/GenBank/DDBJ databases">
        <authorList>
            <person name="Martin H S."/>
        </authorList>
    </citation>
    <scope>NUCLEOTIDE SEQUENCE</scope>
</reference>
<evidence type="ECO:0000256" key="11">
    <source>
        <dbReference type="ARBA" id="ARBA00048017"/>
    </source>
</evidence>
<comment type="subcellular location">
    <subcellularLocation>
        <location evidence="1">Nucleus</location>
    </subcellularLocation>
</comment>
<keyword evidence="16" id="KW-1185">Reference proteome</keyword>
<dbReference type="EC" id="2.3.1.48" evidence="2"/>
<evidence type="ECO:0000256" key="4">
    <source>
        <dbReference type="ARBA" id="ARBA00022723"/>
    </source>
</evidence>
<evidence type="ECO:0000256" key="6">
    <source>
        <dbReference type="ARBA" id="ARBA00022833"/>
    </source>
</evidence>
<evidence type="ECO:0000256" key="10">
    <source>
        <dbReference type="ARBA" id="ARBA00023242"/>
    </source>
</evidence>
<name>A0ABN8IQF1_9NEOP</name>
<dbReference type="Proteomes" id="UP000837857">
    <property type="component" value="Chromosome 3"/>
</dbReference>
<keyword evidence="4 12" id="KW-0479">Metal-binding</keyword>
<comment type="catalytic activity">
    <reaction evidence="11">
        <text>L-lysyl-[protein] + acetyl-CoA = N(6)-acetyl-L-lysyl-[protein] + CoA + H(+)</text>
        <dbReference type="Rhea" id="RHEA:45948"/>
        <dbReference type="Rhea" id="RHEA-COMP:9752"/>
        <dbReference type="Rhea" id="RHEA-COMP:10731"/>
        <dbReference type="ChEBI" id="CHEBI:15378"/>
        <dbReference type="ChEBI" id="CHEBI:29969"/>
        <dbReference type="ChEBI" id="CHEBI:57287"/>
        <dbReference type="ChEBI" id="CHEBI:57288"/>
        <dbReference type="ChEBI" id="CHEBI:61930"/>
        <dbReference type="EC" id="2.3.1.48"/>
    </reaction>
</comment>
<evidence type="ECO:0000259" key="14">
    <source>
        <dbReference type="PROSITE" id="PS50134"/>
    </source>
</evidence>
<feature type="domain" description="TAZ-type" evidence="14">
    <location>
        <begin position="121"/>
        <end position="209"/>
    </location>
</feature>
<keyword evidence="6 12" id="KW-0862">Zinc</keyword>
<dbReference type="InterPro" id="IPR013178">
    <property type="entry name" value="Histone_AcTrfase_Rtt109/CBP"/>
</dbReference>
<dbReference type="PROSITE" id="PS50134">
    <property type="entry name" value="ZF_TAZ"/>
    <property type="match status" value="1"/>
</dbReference>
<feature type="region of interest" description="Disordered" evidence="13">
    <location>
        <begin position="1"/>
        <end position="40"/>
    </location>
</feature>
<evidence type="ECO:0000256" key="8">
    <source>
        <dbReference type="ARBA" id="ARBA00023015"/>
    </source>
</evidence>
<keyword evidence="5 12" id="KW-0863">Zinc-finger</keyword>
<keyword evidence="8" id="KW-0805">Transcription regulation</keyword>
<evidence type="ECO:0000256" key="5">
    <source>
        <dbReference type="ARBA" id="ARBA00022771"/>
    </source>
</evidence>
<feature type="zinc finger region" description="TAZ-type" evidence="12">
    <location>
        <begin position="121"/>
        <end position="209"/>
    </location>
</feature>
<sequence>METILGKVGEASNEGDQLPDSSGFPQSSVTQNGEESQLETAENFAVNGPDKANETTGSDDTVSTVVICSSGAHLPPTCSRCIRLMFYSKDAEENGTPFLESVADIDKVPVSKSDAEILLNNQPSVRLAQKYLLILLHAHACRHMESTPHGKRYRNCKVPYCKATKSVVDHMMDCKASVTCNFPRCFISWQIIRHYNWCRTDTCQICRPFGKKPKTCSAKHKK</sequence>
<evidence type="ECO:0000256" key="12">
    <source>
        <dbReference type="PROSITE-ProRule" id="PRU00203"/>
    </source>
</evidence>
<dbReference type="InterPro" id="IPR035898">
    <property type="entry name" value="TAZ_dom_sf"/>
</dbReference>
<evidence type="ECO:0000313" key="16">
    <source>
        <dbReference type="Proteomes" id="UP000837857"/>
    </source>
</evidence>
<evidence type="ECO:0000313" key="15">
    <source>
        <dbReference type="EMBL" id="CAH2063710.1"/>
    </source>
</evidence>
<evidence type="ECO:0000256" key="3">
    <source>
        <dbReference type="ARBA" id="ARBA00022679"/>
    </source>
</evidence>
<feature type="compositionally biased region" description="Polar residues" evidence="13">
    <location>
        <begin position="19"/>
        <end position="40"/>
    </location>
</feature>
<dbReference type="PANTHER" id="PTHR13808:SF1">
    <property type="entry name" value="HISTONE ACETYLTRANSFERASE"/>
    <property type="match status" value="1"/>
</dbReference>
<keyword evidence="9" id="KW-0804">Transcription</keyword>
<dbReference type="InterPro" id="IPR000197">
    <property type="entry name" value="Znf_TAZ"/>
</dbReference>
<dbReference type="SMART" id="SM00551">
    <property type="entry name" value="ZnF_TAZ"/>
    <property type="match status" value="1"/>
</dbReference>
<dbReference type="EMBL" id="OW152815">
    <property type="protein sequence ID" value="CAH2063710.1"/>
    <property type="molecule type" value="Genomic_DNA"/>
</dbReference>
<accession>A0ABN8IQF1</accession>
<evidence type="ECO:0000256" key="2">
    <source>
        <dbReference type="ARBA" id="ARBA00013184"/>
    </source>
</evidence>
<keyword evidence="3" id="KW-0808">Transferase</keyword>
<dbReference type="Gene3D" id="1.20.1020.10">
    <property type="entry name" value="TAZ domain"/>
    <property type="match status" value="1"/>
</dbReference>
<gene>
    <name evidence="15" type="ORF">IPOD504_LOCUS12639</name>
</gene>
<organism evidence="15 16">
    <name type="scientific">Iphiclides podalirius</name>
    <name type="common">scarce swallowtail</name>
    <dbReference type="NCBI Taxonomy" id="110791"/>
    <lineage>
        <taxon>Eukaryota</taxon>
        <taxon>Metazoa</taxon>
        <taxon>Ecdysozoa</taxon>
        <taxon>Arthropoda</taxon>
        <taxon>Hexapoda</taxon>
        <taxon>Insecta</taxon>
        <taxon>Pterygota</taxon>
        <taxon>Neoptera</taxon>
        <taxon>Endopterygota</taxon>
        <taxon>Lepidoptera</taxon>
        <taxon>Glossata</taxon>
        <taxon>Ditrysia</taxon>
        <taxon>Papilionoidea</taxon>
        <taxon>Papilionidae</taxon>
        <taxon>Papilioninae</taxon>
        <taxon>Iphiclides</taxon>
    </lineage>
</organism>
<feature type="non-terminal residue" evidence="15">
    <location>
        <position position="1"/>
    </location>
</feature>
<dbReference type="Pfam" id="PF02135">
    <property type="entry name" value="zf-TAZ"/>
    <property type="match status" value="1"/>
</dbReference>
<evidence type="ECO:0000256" key="7">
    <source>
        <dbReference type="ARBA" id="ARBA00022853"/>
    </source>
</evidence>
<evidence type="ECO:0000256" key="1">
    <source>
        <dbReference type="ARBA" id="ARBA00004123"/>
    </source>
</evidence>
<evidence type="ECO:0000256" key="9">
    <source>
        <dbReference type="ARBA" id="ARBA00023163"/>
    </source>
</evidence>
<proteinExistence type="predicted"/>
<keyword evidence="10" id="KW-0539">Nucleus</keyword>
<protein>
    <recommendedName>
        <fullName evidence="2">histone acetyltransferase</fullName>
        <ecNumber evidence="2">2.3.1.48</ecNumber>
    </recommendedName>
</protein>
<evidence type="ECO:0000256" key="13">
    <source>
        <dbReference type="SAM" id="MobiDB-lite"/>
    </source>
</evidence>
<dbReference type="PANTHER" id="PTHR13808">
    <property type="entry name" value="CBP/P300-RELATED"/>
    <property type="match status" value="1"/>
</dbReference>
<dbReference type="SUPFAM" id="SSF57933">
    <property type="entry name" value="TAZ domain"/>
    <property type="match status" value="1"/>
</dbReference>
<keyword evidence="7" id="KW-0156">Chromatin regulator</keyword>